<evidence type="ECO:0000259" key="1">
    <source>
        <dbReference type="Pfam" id="PF09848"/>
    </source>
</evidence>
<organism evidence="2 3">
    <name type="scientific">Candidatus Eisenbergiella stercorigallinarum</name>
    <dbReference type="NCBI Taxonomy" id="2838557"/>
    <lineage>
        <taxon>Bacteria</taxon>
        <taxon>Bacillati</taxon>
        <taxon>Bacillota</taxon>
        <taxon>Clostridia</taxon>
        <taxon>Lachnospirales</taxon>
        <taxon>Lachnospiraceae</taxon>
        <taxon>Eisenbergiella</taxon>
    </lineage>
</organism>
<accession>A0A9D2R003</accession>
<reference evidence="2" key="1">
    <citation type="journal article" date="2021" name="PeerJ">
        <title>Extensive microbial diversity within the chicken gut microbiome revealed by metagenomics and culture.</title>
        <authorList>
            <person name="Gilroy R."/>
            <person name="Ravi A."/>
            <person name="Getino M."/>
            <person name="Pursley I."/>
            <person name="Horton D.L."/>
            <person name="Alikhan N.F."/>
            <person name="Baker D."/>
            <person name="Gharbi K."/>
            <person name="Hall N."/>
            <person name="Watson M."/>
            <person name="Adriaenssens E.M."/>
            <person name="Foster-Nyarko E."/>
            <person name="Jarju S."/>
            <person name="Secka A."/>
            <person name="Antonio M."/>
            <person name="Oren A."/>
            <person name="Chaudhuri R.R."/>
            <person name="La Ragione R."/>
            <person name="Hildebrand F."/>
            <person name="Pallen M.J."/>
        </authorList>
    </citation>
    <scope>NUCLEOTIDE SEQUENCE</scope>
    <source>
        <strain evidence="2">ChiHjej8B7-25341</strain>
    </source>
</reference>
<proteinExistence type="predicted"/>
<gene>
    <name evidence="2" type="ORF">H9912_13090</name>
</gene>
<dbReference type="AlphaFoldDB" id="A0A9D2R003"/>
<evidence type="ECO:0000313" key="3">
    <source>
        <dbReference type="Proteomes" id="UP000823851"/>
    </source>
</evidence>
<dbReference type="EMBL" id="DWUW01000372">
    <property type="protein sequence ID" value="HJD32858.1"/>
    <property type="molecule type" value="Genomic_DNA"/>
</dbReference>
<reference evidence="2" key="2">
    <citation type="submission" date="2021-04" db="EMBL/GenBank/DDBJ databases">
        <authorList>
            <person name="Gilroy R."/>
        </authorList>
    </citation>
    <scope>NUCLEOTIDE SEQUENCE</scope>
    <source>
        <strain evidence="2">ChiHjej8B7-25341</strain>
    </source>
</reference>
<evidence type="ECO:0000313" key="2">
    <source>
        <dbReference type="EMBL" id="HJD32858.1"/>
    </source>
</evidence>
<feature type="domain" description="Schlafen group 3-like DNA/RNA helicase" evidence="1">
    <location>
        <begin position="265"/>
        <end position="610"/>
    </location>
</feature>
<protein>
    <submittedName>
        <fullName evidence="2">DUF2075 domain-containing protein</fullName>
    </submittedName>
</protein>
<dbReference type="InterPro" id="IPR027417">
    <property type="entry name" value="P-loop_NTPase"/>
</dbReference>
<name>A0A9D2R003_9FIRM</name>
<dbReference type="SUPFAM" id="SSF52540">
    <property type="entry name" value="P-loop containing nucleoside triphosphate hydrolases"/>
    <property type="match status" value="2"/>
</dbReference>
<sequence length="625" mass="71960">MLVYDGFKADFLQSVEQDTIAQEIEKNIYEKMHRRTARNEFRAWENSMEYMYKVLNDHEIPMDAGIAIEYNIPRTSKRVDFLISGYGEKKKANVVLIELKQWDEIRAVPGVDGLVETYTGNAMRQVVHPSYQAWSYAELIMDYNQSVREENISLLPCAYLHNYRRKTADPLDEMQYQVYLEDAPAFTRGQVDRLRSFIKKGITCGDQEKIIYRIEYGKIRPSKSLQDSIDKMLAGNREFIMLDEQKVVYEEILRTARRSAADCKKRVIIVQGGPGTGKSVVAINLLAQLTKEDQVCQYVSKNSAPRNVYEKKLKGSLRKSSIDNLFSGSGSFTEAKENMLDTILADEAHRLNAKSGMFHNLGENQIGEIIHAAKCSVFFIDESQRVTLQDIGSVDEIKKWAMLENAEVREMELTSQFRCNGSDGYLAWLDNTLEIRETANPDMKEIDYDIRIVESPFEMQHLIIERNRSSRNRARILAGYCWNWLKEGVNDPEVHDIKIGDFEISWNLKNTTTFAIDEDSINEAGCIHTSQGLEFDYVGVIIGDDMRYEDGKVITDFTKRARTDQSLKGIKKLYRENPENAKEIADEIIKNTYRTLMTRGMKGCYVYCTDPKLADHLRECLGRKK</sequence>
<dbReference type="InterPro" id="IPR018647">
    <property type="entry name" value="SLFN_3-like_DNA/RNA_helicase"/>
</dbReference>
<comment type="caution">
    <text evidence="2">The sequence shown here is derived from an EMBL/GenBank/DDBJ whole genome shotgun (WGS) entry which is preliminary data.</text>
</comment>
<dbReference type="Gene3D" id="3.40.50.300">
    <property type="entry name" value="P-loop containing nucleotide triphosphate hydrolases"/>
    <property type="match status" value="1"/>
</dbReference>
<dbReference type="Proteomes" id="UP000823851">
    <property type="component" value="Unassembled WGS sequence"/>
</dbReference>
<dbReference type="Pfam" id="PF09848">
    <property type="entry name" value="SLFN-g3_helicase"/>
    <property type="match status" value="1"/>
</dbReference>